<dbReference type="OrthoDB" id="1390140at2"/>
<keyword evidence="4" id="KW-1185">Reference proteome</keyword>
<reference evidence="3 4" key="1">
    <citation type="submission" date="2016-02" db="EMBL/GenBank/DDBJ databases">
        <authorList>
            <person name="Wen L."/>
            <person name="He K."/>
            <person name="Yang H."/>
        </authorList>
    </citation>
    <scope>NUCLEOTIDE SEQUENCE [LARGE SCALE GENOMIC DNA]</scope>
    <source>
        <strain evidence="3 4">CZ1127</strain>
    </source>
</reference>
<keyword evidence="1" id="KW-0175">Coiled coil</keyword>
<feature type="region of interest" description="Disordered" evidence="2">
    <location>
        <begin position="71"/>
        <end position="96"/>
    </location>
</feature>
<evidence type="ECO:0000313" key="3">
    <source>
        <dbReference type="EMBL" id="ANW96735.1"/>
    </source>
</evidence>
<gene>
    <name evidence="3" type="ORF">AXE80_10815</name>
</gene>
<protein>
    <submittedName>
        <fullName evidence="3">Uncharacterized protein</fullName>
    </submittedName>
</protein>
<evidence type="ECO:0000256" key="1">
    <source>
        <dbReference type="SAM" id="Coils"/>
    </source>
</evidence>
<dbReference type="AlphaFoldDB" id="A0A1B1Y7J0"/>
<dbReference type="EMBL" id="CP014224">
    <property type="protein sequence ID" value="ANW96735.1"/>
    <property type="molecule type" value="Genomic_DNA"/>
</dbReference>
<evidence type="ECO:0000256" key="2">
    <source>
        <dbReference type="SAM" id="MobiDB-lite"/>
    </source>
</evidence>
<organism evidence="3 4">
    <name type="scientific">Wenyingzhuangia fucanilytica</name>
    <dbReference type="NCBI Taxonomy" id="1790137"/>
    <lineage>
        <taxon>Bacteria</taxon>
        <taxon>Pseudomonadati</taxon>
        <taxon>Bacteroidota</taxon>
        <taxon>Flavobacteriia</taxon>
        <taxon>Flavobacteriales</taxon>
        <taxon>Flavobacteriaceae</taxon>
        <taxon>Wenyingzhuangia</taxon>
    </lineage>
</organism>
<dbReference type="RefSeq" id="WP_068827168.1">
    <property type="nucleotide sequence ID" value="NZ_CP014224.1"/>
</dbReference>
<dbReference type="STRING" id="1790137.AXE80_10815"/>
<sequence>MNKKKILAFVNRVLGTNFAEGDQVNPTDAQMQQLDAAFPEASGTAKQVIAFLNAKENENDNITAEIVSFLAENQPTPTATTAEGAEGEGEPTGAAPATAENQLTTAEAIQQLMAGYKTLAERNTELEAENKLLGEEPEVDTPVATVTKPNTQAMALPKHTTTALFGSKSPFMAIADKPWNSNAAAVAKDGMEAFKATNWDSSLNVEKLNEDFGAYARKYLPKIIDFFKDGLDLPSNWDVISGVSDELAYTALLNGEITQGNSSGFKAKNKSKFVAIKGKVFDIKIDMEWSGAELKKLEKTWIANSILDNNGSDPYKMSFVAMLAMKLLEKARSEDKLRFIKGVYFDNDLLAKPGASINGMNGLFKVIQQNMGVHFLPFDLPEITSANIYDVYEQAALLIPENRRNDLLQWNHSKLMQKWYKAAYRVKHGLENDFDGEVDHIDGYPNMRFVVVPQYEGTTFFNVTTWDNIKMLMDEPGEENMLTFEKAKRNVCAFTDYKLGAHVEIFGAKLNDSDPLDYNNQLFWCNNPKGLLDKVSIPQAANVATVDVKNHNIVVIGDENTAATNITALENATVGTVYVLKGNTTTNQSTVKNGANLVLGSDCVLTPTTELHLIAQDGGKFIEVDRKDLSASTTIVTLAADATTADANNGDEFKTSANTGATAITDIENAIAGEYYTIRGGSDTNSTTIANSGKFSLTATMTLANNTFIEVYYTGSKFVEVKRG</sequence>
<proteinExistence type="predicted"/>
<dbReference type="KEGG" id="wfu:AXE80_10815"/>
<feature type="compositionally biased region" description="Low complexity" evidence="2">
    <location>
        <begin position="75"/>
        <end position="84"/>
    </location>
</feature>
<name>A0A1B1Y7J0_9FLAO</name>
<evidence type="ECO:0000313" key="4">
    <source>
        <dbReference type="Proteomes" id="UP000092967"/>
    </source>
</evidence>
<accession>A0A1B1Y7J0</accession>
<feature type="coiled-coil region" evidence="1">
    <location>
        <begin position="109"/>
        <end position="136"/>
    </location>
</feature>
<dbReference type="Proteomes" id="UP000092967">
    <property type="component" value="Chromosome"/>
</dbReference>